<organism evidence="1">
    <name type="scientific">Myoviridae sp. ctv9K3</name>
    <dbReference type="NCBI Taxonomy" id="2825203"/>
    <lineage>
        <taxon>Viruses</taxon>
        <taxon>Duplodnaviria</taxon>
        <taxon>Heunggongvirae</taxon>
        <taxon>Uroviricota</taxon>
        <taxon>Caudoviricetes</taxon>
    </lineage>
</organism>
<protein>
    <submittedName>
        <fullName evidence="1">Uncharacterized protein</fullName>
    </submittedName>
</protein>
<name>A0A8S5PYA9_9CAUD</name>
<accession>A0A8S5PYA9</accession>
<reference evidence="1" key="1">
    <citation type="journal article" date="2021" name="Proc. Natl. Acad. Sci. U.S.A.">
        <title>A Catalog of Tens of Thousands of Viruses from Human Metagenomes Reveals Hidden Associations with Chronic Diseases.</title>
        <authorList>
            <person name="Tisza M.J."/>
            <person name="Buck C.B."/>
        </authorList>
    </citation>
    <scope>NUCLEOTIDE SEQUENCE</scope>
    <source>
        <strain evidence="1">Ctv9K3</strain>
    </source>
</reference>
<evidence type="ECO:0000313" key="1">
    <source>
        <dbReference type="EMBL" id="DAE12031.1"/>
    </source>
</evidence>
<dbReference type="EMBL" id="BK015541">
    <property type="protein sequence ID" value="DAE12031.1"/>
    <property type="molecule type" value="Genomic_DNA"/>
</dbReference>
<proteinExistence type="predicted"/>
<sequence length="31" mass="3841">MCNYWSARRGYCCFAWRLDYIACNTRSFYGY</sequence>